<dbReference type="AlphaFoldDB" id="A0A923I8G3"/>
<sequence length="308" mass="32355">MKLVFMGTPEIAAAALEALIGAGHEIAGVFTREDKPVGRRQTLTPPPVKVVAQSRGIPVFQPKTLRDGEAERILKELAPELIAVVAYGRILPAELLALPRFGCVNLHVSLLPKYRGAAPIQWAVLNGDAETGVTIMQMDEGMDTGDILAVAPVEIGPEETSADVFEKVTALGARTLAQTVAAIGAGQARPVPQDGAKATAAPPLKKEMAAFDFSQDAQKLHNLIRGLYPWPVAQFTAGGVKVKVNRARAAAGAGAPGEVLALKPLTVACGAGALELLEVVPQGKRPMTGQEWAAGRRLKKGDLLRPEA</sequence>
<dbReference type="FunFam" id="3.40.50.12230:FF:000001">
    <property type="entry name" value="Methionyl-tRNA formyltransferase"/>
    <property type="match status" value="1"/>
</dbReference>
<dbReference type="InterPro" id="IPR044135">
    <property type="entry name" value="Met-tRNA-FMT_C"/>
</dbReference>
<dbReference type="SUPFAM" id="SSF53328">
    <property type="entry name" value="Formyltransferase"/>
    <property type="match status" value="1"/>
</dbReference>
<feature type="domain" description="Formyl transferase C-terminal" evidence="7">
    <location>
        <begin position="204"/>
        <end position="296"/>
    </location>
</feature>
<keyword evidence="4 5" id="KW-0648">Protein biosynthesis</keyword>
<dbReference type="SUPFAM" id="SSF50486">
    <property type="entry name" value="FMT C-terminal domain-like"/>
    <property type="match status" value="1"/>
</dbReference>
<protein>
    <recommendedName>
        <fullName evidence="2 5">Methionyl-tRNA formyltransferase</fullName>
        <ecNumber evidence="2 5">2.1.2.9</ecNumber>
    </recommendedName>
</protein>
<keyword evidence="9" id="KW-1185">Reference proteome</keyword>
<dbReference type="InterPro" id="IPR011034">
    <property type="entry name" value="Formyl_transferase-like_C_sf"/>
</dbReference>
<comment type="similarity">
    <text evidence="1 5">Belongs to the Fmt family.</text>
</comment>
<dbReference type="Pfam" id="PF02911">
    <property type="entry name" value="Formyl_trans_C"/>
    <property type="match status" value="1"/>
</dbReference>
<dbReference type="Gene3D" id="3.40.50.12230">
    <property type="match status" value="1"/>
</dbReference>
<dbReference type="InterPro" id="IPR041711">
    <property type="entry name" value="Met-tRNA-FMT_N"/>
</dbReference>
<dbReference type="CDD" id="cd08646">
    <property type="entry name" value="FMT_core_Met-tRNA-FMT_N"/>
    <property type="match status" value="1"/>
</dbReference>
<dbReference type="PANTHER" id="PTHR11138">
    <property type="entry name" value="METHIONYL-TRNA FORMYLTRANSFERASE"/>
    <property type="match status" value="1"/>
</dbReference>
<comment type="function">
    <text evidence="5">Attaches a formyl group to the free amino group of methionyl-tRNA(fMet). The formyl group appears to play a dual role in the initiator identity of N-formylmethionyl-tRNA by promoting its recognition by IF2 and preventing the misappropriation of this tRNA by the elongation apparatus.</text>
</comment>
<evidence type="ECO:0000259" key="6">
    <source>
        <dbReference type="Pfam" id="PF00551"/>
    </source>
</evidence>
<name>A0A923I8G3_9FIRM</name>
<evidence type="ECO:0000256" key="4">
    <source>
        <dbReference type="ARBA" id="ARBA00022917"/>
    </source>
</evidence>
<dbReference type="EMBL" id="JACONZ010000004">
    <property type="protein sequence ID" value="MBC5582211.1"/>
    <property type="molecule type" value="Genomic_DNA"/>
</dbReference>
<dbReference type="InterPro" id="IPR005794">
    <property type="entry name" value="Fmt"/>
</dbReference>
<evidence type="ECO:0000313" key="8">
    <source>
        <dbReference type="EMBL" id="MBC5582211.1"/>
    </source>
</evidence>
<dbReference type="InterPro" id="IPR001555">
    <property type="entry name" value="GART_AS"/>
</dbReference>
<gene>
    <name evidence="5" type="primary">fmt</name>
    <name evidence="8" type="ORF">H8S23_11900</name>
</gene>
<evidence type="ECO:0000256" key="5">
    <source>
        <dbReference type="HAMAP-Rule" id="MF_00182"/>
    </source>
</evidence>
<dbReference type="RefSeq" id="WP_186888555.1">
    <property type="nucleotide sequence ID" value="NZ_JACONZ010000004.1"/>
</dbReference>
<dbReference type="NCBIfam" id="TIGR00460">
    <property type="entry name" value="fmt"/>
    <property type="match status" value="1"/>
</dbReference>
<comment type="caution">
    <text evidence="8">The sequence shown here is derived from an EMBL/GenBank/DDBJ whole genome shotgun (WGS) entry which is preliminary data.</text>
</comment>
<reference evidence="8" key="1">
    <citation type="submission" date="2020-08" db="EMBL/GenBank/DDBJ databases">
        <title>Genome public.</title>
        <authorList>
            <person name="Liu C."/>
            <person name="Sun Q."/>
        </authorList>
    </citation>
    <scope>NUCLEOTIDE SEQUENCE</scope>
    <source>
        <strain evidence="8">BX8</strain>
    </source>
</reference>
<proteinExistence type="inferred from homology"/>
<dbReference type="InterPro" id="IPR005793">
    <property type="entry name" value="Formyl_trans_C"/>
</dbReference>
<keyword evidence="3 5" id="KW-0808">Transferase</keyword>
<dbReference type="GO" id="GO:0004479">
    <property type="term" value="F:methionyl-tRNA formyltransferase activity"/>
    <property type="evidence" value="ECO:0007669"/>
    <property type="project" value="UniProtKB-UniRule"/>
</dbReference>
<dbReference type="Proteomes" id="UP000659630">
    <property type="component" value="Unassembled WGS sequence"/>
</dbReference>
<evidence type="ECO:0000313" key="9">
    <source>
        <dbReference type="Proteomes" id="UP000659630"/>
    </source>
</evidence>
<evidence type="ECO:0000256" key="2">
    <source>
        <dbReference type="ARBA" id="ARBA00012261"/>
    </source>
</evidence>
<evidence type="ECO:0000256" key="3">
    <source>
        <dbReference type="ARBA" id="ARBA00022679"/>
    </source>
</evidence>
<dbReference type="Pfam" id="PF00551">
    <property type="entry name" value="Formyl_trans_N"/>
    <property type="match status" value="1"/>
</dbReference>
<dbReference type="PROSITE" id="PS00373">
    <property type="entry name" value="GART"/>
    <property type="match status" value="1"/>
</dbReference>
<accession>A0A923I8G3</accession>
<feature type="binding site" evidence="5">
    <location>
        <begin position="109"/>
        <end position="112"/>
    </location>
    <ligand>
        <name>(6S)-5,6,7,8-tetrahydrofolate</name>
        <dbReference type="ChEBI" id="CHEBI:57453"/>
    </ligand>
</feature>
<dbReference type="InterPro" id="IPR002376">
    <property type="entry name" value="Formyl_transf_N"/>
</dbReference>
<dbReference type="CDD" id="cd08704">
    <property type="entry name" value="Met_tRNA_FMT_C"/>
    <property type="match status" value="1"/>
</dbReference>
<feature type="domain" description="Formyl transferase N-terminal" evidence="6">
    <location>
        <begin position="1"/>
        <end position="179"/>
    </location>
</feature>
<dbReference type="GO" id="GO:0005829">
    <property type="term" value="C:cytosol"/>
    <property type="evidence" value="ECO:0007669"/>
    <property type="project" value="TreeGrafter"/>
</dbReference>
<dbReference type="HAMAP" id="MF_00182">
    <property type="entry name" value="Formyl_trans"/>
    <property type="match status" value="1"/>
</dbReference>
<evidence type="ECO:0000259" key="7">
    <source>
        <dbReference type="Pfam" id="PF02911"/>
    </source>
</evidence>
<evidence type="ECO:0000256" key="1">
    <source>
        <dbReference type="ARBA" id="ARBA00010699"/>
    </source>
</evidence>
<organism evidence="8 9">
    <name type="scientific">Anaerofilum hominis</name>
    <dbReference type="NCBI Taxonomy" id="2763016"/>
    <lineage>
        <taxon>Bacteria</taxon>
        <taxon>Bacillati</taxon>
        <taxon>Bacillota</taxon>
        <taxon>Clostridia</taxon>
        <taxon>Eubacteriales</taxon>
        <taxon>Oscillospiraceae</taxon>
        <taxon>Anaerofilum</taxon>
    </lineage>
</organism>
<comment type="catalytic activity">
    <reaction evidence="5">
        <text>L-methionyl-tRNA(fMet) + (6R)-10-formyltetrahydrofolate = N-formyl-L-methionyl-tRNA(fMet) + (6S)-5,6,7,8-tetrahydrofolate + H(+)</text>
        <dbReference type="Rhea" id="RHEA:24380"/>
        <dbReference type="Rhea" id="RHEA-COMP:9952"/>
        <dbReference type="Rhea" id="RHEA-COMP:9953"/>
        <dbReference type="ChEBI" id="CHEBI:15378"/>
        <dbReference type="ChEBI" id="CHEBI:57453"/>
        <dbReference type="ChEBI" id="CHEBI:78530"/>
        <dbReference type="ChEBI" id="CHEBI:78844"/>
        <dbReference type="ChEBI" id="CHEBI:195366"/>
        <dbReference type="EC" id="2.1.2.9"/>
    </reaction>
</comment>
<dbReference type="EC" id="2.1.2.9" evidence="2 5"/>
<dbReference type="PANTHER" id="PTHR11138:SF5">
    <property type="entry name" value="METHIONYL-TRNA FORMYLTRANSFERASE, MITOCHONDRIAL"/>
    <property type="match status" value="1"/>
</dbReference>
<dbReference type="InterPro" id="IPR036477">
    <property type="entry name" value="Formyl_transf_N_sf"/>
</dbReference>